<proteinExistence type="predicted"/>
<feature type="compositionally biased region" description="Basic and acidic residues" evidence="1">
    <location>
        <begin position="307"/>
        <end position="317"/>
    </location>
</feature>
<reference evidence="3" key="1">
    <citation type="journal article" date="2019" name="Int. J. Syst. Evol. Microbiol.">
        <title>The Global Catalogue of Microorganisms (GCM) 10K type strain sequencing project: providing services to taxonomists for standard genome sequencing and annotation.</title>
        <authorList>
            <consortium name="The Broad Institute Genomics Platform"/>
            <consortium name="The Broad Institute Genome Sequencing Center for Infectious Disease"/>
            <person name="Wu L."/>
            <person name="Ma J."/>
        </authorList>
    </citation>
    <scope>NUCLEOTIDE SEQUENCE [LARGE SCALE GENOMIC DNA]</scope>
    <source>
        <strain evidence="3">CGMCC 1.15103</strain>
    </source>
</reference>
<dbReference type="EMBL" id="BMHL01000001">
    <property type="protein sequence ID" value="GGC20391.1"/>
    <property type="molecule type" value="Genomic_DNA"/>
</dbReference>
<evidence type="ECO:0000313" key="2">
    <source>
        <dbReference type="EMBL" id="GGC20391.1"/>
    </source>
</evidence>
<protein>
    <recommendedName>
        <fullName evidence="4">CpXC domain-containing protein</fullName>
    </recommendedName>
</protein>
<evidence type="ECO:0008006" key="4">
    <source>
        <dbReference type="Google" id="ProtNLM"/>
    </source>
</evidence>
<organism evidence="2 3">
    <name type="scientific">Paraburkholderia caffeinilytica</name>
    <dbReference type="NCBI Taxonomy" id="1761016"/>
    <lineage>
        <taxon>Bacteria</taxon>
        <taxon>Pseudomonadati</taxon>
        <taxon>Pseudomonadota</taxon>
        <taxon>Betaproteobacteria</taxon>
        <taxon>Burkholderiales</taxon>
        <taxon>Burkholderiaceae</taxon>
        <taxon>Paraburkholderia</taxon>
    </lineage>
</organism>
<comment type="caution">
    <text evidence="2">The sequence shown here is derived from an EMBL/GenBank/DDBJ whole genome shotgun (WGS) entry which is preliminary data.</text>
</comment>
<sequence>MQPHYVSTSVRFKCPACNKQVDTEVEVPEVDYNYDRLSDSLSEDDIDIECPHCGASFGAHVQNSPSHCAVELSEHPDVEVSADDAPFTAPDPADEDQWLNEYPPDEPFEVFKDSYYRLGDIVAEYGTGGRGSLPHSDDVINRMVFASTIGAMEAFLGDLLVNSVLSDETILKRLLKGDKELKEMAISLNEILANPNVVVDKTRQYLAGLLYHNLAKIGVLYKLALGVDILPDQAQKDRLFKAVLTRHDIVHRNGKDNSGNVIDLPTALVVSTLDDVLNFVENVDNAVKHVIEGAKAAQKAAAPGGNKSDDMRQHRTS</sequence>
<evidence type="ECO:0000256" key="1">
    <source>
        <dbReference type="SAM" id="MobiDB-lite"/>
    </source>
</evidence>
<keyword evidence="3" id="KW-1185">Reference proteome</keyword>
<evidence type="ECO:0000313" key="3">
    <source>
        <dbReference type="Proteomes" id="UP000602004"/>
    </source>
</evidence>
<gene>
    <name evidence="2" type="ORF">GCM10011400_03380</name>
</gene>
<feature type="region of interest" description="Disordered" evidence="1">
    <location>
        <begin position="298"/>
        <end position="317"/>
    </location>
</feature>
<accession>A0ABQ1L9Y3</accession>
<dbReference type="Proteomes" id="UP000602004">
    <property type="component" value="Unassembled WGS sequence"/>
</dbReference>
<name>A0ABQ1L9Y3_9BURK</name>